<evidence type="ECO:0000313" key="5">
    <source>
        <dbReference type="EMBL" id="TPX11189.1"/>
    </source>
</evidence>
<dbReference type="InterPro" id="IPR011042">
    <property type="entry name" value="6-blade_b-propeller_TolB-like"/>
</dbReference>
<dbReference type="PANTHER" id="PTHR10907">
    <property type="entry name" value="REGUCALCIN"/>
    <property type="match status" value="1"/>
</dbReference>
<evidence type="ECO:0000256" key="3">
    <source>
        <dbReference type="PIRSR" id="PIRSR605511-2"/>
    </source>
</evidence>
<dbReference type="Gene3D" id="2.120.10.30">
    <property type="entry name" value="TolB, C-terminal domain"/>
    <property type="match status" value="1"/>
</dbReference>
<reference evidence="5 6" key="1">
    <citation type="submission" date="2019-06" db="EMBL/GenBank/DDBJ databases">
        <title>Draft genome sequence of the filamentous fungus Phialemoniopsis curvata isolated from diesel fuel.</title>
        <authorList>
            <person name="Varaljay V.A."/>
            <person name="Lyon W.J."/>
            <person name="Crouch A.L."/>
            <person name="Drake C.E."/>
            <person name="Hollomon J.M."/>
            <person name="Nadeau L.J."/>
            <person name="Nunn H.S."/>
            <person name="Stevenson B.S."/>
            <person name="Bojanowski C.L."/>
            <person name="Crookes-Goodson W.J."/>
        </authorList>
    </citation>
    <scope>NUCLEOTIDE SEQUENCE [LARGE SCALE GENOMIC DNA]</scope>
    <source>
        <strain evidence="5 6">D216</strain>
    </source>
</reference>
<comment type="cofactor">
    <cofactor evidence="3">
        <name>Zn(2+)</name>
        <dbReference type="ChEBI" id="CHEBI:29105"/>
    </cofactor>
    <text evidence="3">Binds 1 divalent metal cation per subunit.</text>
</comment>
<keyword evidence="6" id="KW-1185">Reference proteome</keyword>
<dbReference type="InterPro" id="IPR005511">
    <property type="entry name" value="SMP-30"/>
</dbReference>
<feature type="domain" description="SMP-30/Gluconolactonase/LRE-like region" evidence="4">
    <location>
        <begin position="21"/>
        <end position="269"/>
    </location>
</feature>
<accession>A0A507B1M8</accession>
<sequence length="304" mass="33739">MAENYQTWEVTEPYVNLHDSLGEGPYYEKGTNTVRWLDIARKQIHTVSVTEGPESVKTQQLDVRVSVTADIEGVDPKEKILIGAKFGLAILDRKTGQYEYITRFVEGEGNPRTRSNDGAADPHGRFWLGTMTDFDLGEFQPEGSLVRFDGGQSVETTRQSITIPNSVGWSPDGSIMYFTQTEAGTVFAWDYSAEDGSLSNERVFYKHQGTGGPDGFRIDVQGNMWHAIYGESRVIKISPEGKLIGEIKLPTRNITCTQFVGTELFITTASDPEGDEQSQKNGGALFRVDVGTTGVEPFEFKLKK</sequence>
<feature type="binding site" evidence="3">
    <location>
        <position position="23"/>
    </location>
    <ligand>
        <name>a divalent metal cation</name>
        <dbReference type="ChEBI" id="CHEBI:60240"/>
    </ligand>
</feature>
<feature type="binding site" evidence="3">
    <location>
        <position position="165"/>
    </location>
    <ligand>
        <name>a divalent metal cation</name>
        <dbReference type="ChEBI" id="CHEBI:60240"/>
    </ligand>
</feature>
<feature type="binding site" evidence="3">
    <location>
        <position position="214"/>
    </location>
    <ligand>
        <name>a divalent metal cation</name>
        <dbReference type="ChEBI" id="CHEBI:60240"/>
    </ligand>
</feature>
<dbReference type="GO" id="GO:0004341">
    <property type="term" value="F:gluconolactonase activity"/>
    <property type="evidence" value="ECO:0007669"/>
    <property type="project" value="TreeGrafter"/>
</dbReference>
<evidence type="ECO:0000256" key="1">
    <source>
        <dbReference type="ARBA" id="ARBA00008853"/>
    </source>
</evidence>
<name>A0A507B1M8_9PEZI</name>
<dbReference type="EMBL" id="SKBQ01000004">
    <property type="protein sequence ID" value="TPX11189.1"/>
    <property type="molecule type" value="Genomic_DNA"/>
</dbReference>
<dbReference type="PRINTS" id="PR01790">
    <property type="entry name" value="SMP30FAMILY"/>
</dbReference>
<organism evidence="5 6">
    <name type="scientific">Thyridium curvatum</name>
    <dbReference type="NCBI Taxonomy" id="1093900"/>
    <lineage>
        <taxon>Eukaryota</taxon>
        <taxon>Fungi</taxon>
        <taxon>Dikarya</taxon>
        <taxon>Ascomycota</taxon>
        <taxon>Pezizomycotina</taxon>
        <taxon>Sordariomycetes</taxon>
        <taxon>Sordariomycetidae</taxon>
        <taxon>Thyridiales</taxon>
        <taxon>Thyridiaceae</taxon>
        <taxon>Thyridium</taxon>
    </lineage>
</organism>
<dbReference type="PANTHER" id="PTHR10907:SF47">
    <property type="entry name" value="REGUCALCIN"/>
    <property type="match status" value="1"/>
</dbReference>
<feature type="binding site" evidence="3">
    <location>
        <position position="114"/>
    </location>
    <ligand>
        <name>substrate</name>
    </ligand>
</feature>
<dbReference type="GeneID" id="41968454"/>
<dbReference type="SUPFAM" id="SSF63829">
    <property type="entry name" value="Calcium-dependent phosphotriesterase"/>
    <property type="match status" value="1"/>
</dbReference>
<evidence type="ECO:0000256" key="2">
    <source>
        <dbReference type="PIRSR" id="PIRSR605511-1"/>
    </source>
</evidence>
<protein>
    <recommendedName>
        <fullName evidence="4">SMP-30/Gluconolactonase/LRE-like region domain-containing protein</fullName>
    </recommendedName>
</protein>
<proteinExistence type="inferred from homology"/>
<evidence type="ECO:0000259" key="4">
    <source>
        <dbReference type="Pfam" id="PF08450"/>
    </source>
</evidence>
<evidence type="ECO:0000313" key="6">
    <source>
        <dbReference type="Proteomes" id="UP000319257"/>
    </source>
</evidence>
<comment type="caution">
    <text evidence="5">The sequence shown here is derived from an EMBL/GenBank/DDBJ whole genome shotgun (WGS) entry which is preliminary data.</text>
</comment>
<dbReference type="AlphaFoldDB" id="A0A507B1M8"/>
<dbReference type="GO" id="GO:0005509">
    <property type="term" value="F:calcium ion binding"/>
    <property type="evidence" value="ECO:0007669"/>
    <property type="project" value="TreeGrafter"/>
</dbReference>
<dbReference type="OrthoDB" id="423498at2759"/>
<gene>
    <name evidence="5" type="ORF">E0L32_001007</name>
</gene>
<dbReference type="STRING" id="1093900.A0A507B1M8"/>
<feature type="binding site" evidence="3">
    <location>
        <position position="116"/>
    </location>
    <ligand>
        <name>substrate</name>
    </ligand>
</feature>
<dbReference type="Proteomes" id="UP000319257">
    <property type="component" value="Unassembled WGS sequence"/>
</dbReference>
<dbReference type="FunCoup" id="A0A507B1M8">
    <property type="interactions" value="34"/>
</dbReference>
<comment type="similarity">
    <text evidence="1">Belongs to the SMP-30/CGR1 family.</text>
</comment>
<dbReference type="InParanoid" id="A0A507B1M8"/>
<keyword evidence="3" id="KW-0862">Zinc</keyword>
<dbReference type="Pfam" id="PF08450">
    <property type="entry name" value="SGL"/>
    <property type="match status" value="1"/>
</dbReference>
<dbReference type="InterPro" id="IPR013658">
    <property type="entry name" value="SGL"/>
</dbReference>
<keyword evidence="3" id="KW-0479">Metal-binding</keyword>
<dbReference type="RefSeq" id="XP_030992900.1">
    <property type="nucleotide sequence ID" value="XM_031132696.1"/>
</dbReference>
<feature type="active site" description="Proton donor/acceptor" evidence="2">
    <location>
        <position position="214"/>
    </location>
</feature>